<evidence type="ECO:0000313" key="1">
    <source>
        <dbReference type="EMBL" id="PWI34827.1"/>
    </source>
</evidence>
<dbReference type="Pfam" id="PF14076">
    <property type="entry name" value="DUF4258"/>
    <property type="match status" value="1"/>
</dbReference>
<dbReference type="EMBL" id="QFWT01000001">
    <property type="protein sequence ID" value="PWI34827.1"/>
    <property type="molecule type" value="Genomic_DNA"/>
</dbReference>
<dbReference type="InterPro" id="IPR025354">
    <property type="entry name" value="DUF4258"/>
</dbReference>
<gene>
    <name evidence="1" type="ORF">DI392_00665</name>
</gene>
<sequence length="113" mass="12993">MSKSEPLTIAEFPLTAKSAKRILRDLAENHTGRVKFSKHARERLEERDITIQQVLCVLKSTSNRFHEGPYQTERGDWKMNVEGIASGEPIRVPLTLKRHEDDPQIFIITVINI</sequence>
<dbReference type="AlphaFoldDB" id="A0A2U3BDH6"/>
<accession>A0A2U3BDH6</accession>
<proteinExistence type="predicted"/>
<reference evidence="1 2" key="1">
    <citation type="submission" date="2018-05" db="EMBL/GenBank/DDBJ databases">
        <title>Vibrio limimaris sp. nov., isolated from marine sediment.</title>
        <authorList>
            <person name="Li C.-M."/>
        </authorList>
    </citation>
    <scope>NUCLEOTIDE SEQUENCE [LARGE SCALE GENOMIC DNA]</scope>
    <source>
        <strain evidence="1 2">E4404</strain>
    </source>
</reference>
<dbReference type="OrthoDB" id="5873906at2"/>
<keyword evidence="2" id="KW-1185">Reference proteome</keyword>
<evidence type="ECO:0000313" key="2">
    <source>
        <dbReference type="Proteomes" id="UP000245362"/>
    </source>
</evidence>
<name>A0A2U3BDH6_9VIBR</name>
<comment type="caution">
    <text evidence="1">The sequence shown here is derived from an EMBL/GenBank/DDBJ whole genome shotgun (WGS) entry which is preliminary data.</text>
</comment>
<evidence type="ECO:0008006" key="3">
    <source>
        <dbReference type="Google" id="ProtNLM"/>
    </source>
</evidence>
<dbReference type="Proteomes" id="UP000245362">
    <property type="component" value="Unassembled WGS sequence"/>
</dbReference>
<dbReference type="RefSeq" id="WP_109317981.1">
    <property type="nucleotide sequence ID" value="NZ_QFWT01000001.1"/>
</dbReference>
<organism evidence="1 2">
    <name type="scientific">Vibrio albus</name>
    <dbReference type="NCBI Taxonomy" id="2200953"/>
    <lineage>
        <taxon>Bacteria</taxon>
        <taxon>Pseudomonadati</taxon>
        <taxon>Pseudomonadota</taxon>
        <taxon>Gammaproteobacteria</taxon>
        <taxon>Vibrionales</taxon>
        <taxon>Vibrionaceae</taxon>
        <taxon>Vibrio</taxon>
    </lineage>
</organism>
<protein>
    <recommendedName>
        <fullName evidence="3">DUF4258 domain-containing protein</fullName>
    </recommendedName>
</protein>